<gene>
    <name evidence="4" type="primary">EIF2C2_1</name>
    <name evidence="4" type="ORF">HK097_003733</name>
</gene>
<dbReference type="SMART" id="SM01163">
    <property type="entry name" value="DUF1785"/>
    <property type="match status" value="1"/>
</dbReference>
<dbReference type="InterPro" id="IPR036085">
    <property type="entry name" value="PAZ_dom_sf"/>
</dbReference>
<name>A0AAD5X6Q3_9FUNG</name>
<dbReference type="InterPro" id="IPR003100">
    <property type="entry name" value="PAZ_dom"/>
</dbReference>
<dbReference type="Gene3D" id="3.40.50.2300">
    <property type="match status" value="1"/>
</dbReference>
<dbReference type="Pfam" id="PF16488">
    <property type="entry name" value="ArgoL2"/>
    <property type="match status" value="1"/>
</dbReference>
<feature type="domain" description="Piwi" evidence="3">
    <location>
        <begin position="537"/>
        <end position="836"/>
    </location>
</feature>
<dbReference type="SUPFAM" id="SSF101690">
    <property type="entry name" value="PAZ domain"/>
    <property type="match status" value="1"/>
</dbReference>
<dbReference type="Pfam" id="PF16487">
    <property type="entry name" value="ArgoMid"/>
    <property type="match status" value="1"/>
</dbReference>
<dbReference type="Proteomes" id="UP001212841">
    <property type="component" value="Unassembled WGS sequence"/>
</dbReference>
<dbReference type="PANTHER" id="PTHR22891">
    <property type="entry name" value="EUKARYOTIC TRANSLATION INITIATION FACTOR 2C"/>
    <property type="match status" value="1"/>
</dbReference>
<dbReference type="Pfam" id="PF02171">
    <property type="entry name" value="Piwi"/>
    <property type="match status" value="1"/>
</dbReference>
<dbReference type="InterPro" id="IPR032472">
    <property type="entry name" value="ArgoL2"/>
</dbReference>
<dbReference type="GO" id="GO:0003723">
    <property type="term" value="F:RNA binding"/>
    <property type="evidence" value="ECO:0007669"/>
    <property type="project" value="InterPro"/>
</dbReference>
<dbReference type="PROSITE" id="PS50822">
    <property type="entry name" value="PIWI"/>
    <property type="match status" value="1"/>
</dbReference>
<dbReference type="InterPro" id="IPR032474">
    <property type="entry name" value="Argonaute_N"/>
</dbReference>
<dbReference type="PROSITE" id="PS50821">
    <property type="entry name" value="PAZ"/>
    <property type="match status" value="1"/>
</dbReference>
<dbReference type="CDD" id="cd02846">
    <property type="entry name" value="PAZ_argonaute_like"/>
    <property type="match status" value="1"/>
</dbReference>
<evidence type="ECO:0000256" key="1">
    <source>
        <dbReference type="RuleBase" id="RU361178"/>
    </source>
</evidence>
<dbReference type="InterPro" id="IPR003165">
    <property type="entry name" value="Piwi"/>
</dbReference>
<dbReference type="Pfam" id="PF08699">
    <property type="entry name" value="ArgoL1"/>
    <property type="match status" value="1"/>
</dbReference>
<accession>A0AAD5X6Q3</accession>
<dbReference type="SUPFAM" id="SSF53098">
    <property type="entry name" value="Ribonuclease H-like"/>
    <property type="match status" value="1"/>
</dbReference>
<protein>
    <submittedName>
        <fullName evidence="4">Eukaryotic translation initiation factor 2C, 2</fullName>
    </submittedName>
</protein>
<dbReference type="InterPro" id="IPR012337">
    <property type="entry name" value="RNaseH-like_sf"/>
</dbReference>
<keyword evidence="4" id="KW-0396">Initiation factor</keyword>
<dbReference type="InterPro" id="IPR014811">
    <property type="entry name" value="ArgoL1"/>
</dbReference>
<dbReference type="SMART" id="SM00950">
    <property type="entry name" value="Piwi"/>
    <property type="match status" value="1"/>
</dbReference>
<dbReference type="Gene3D" id="2.170.260.10">
    <property type="entry name" value="paz domain"/>
    <property type="match status" value="1"/>
</dbReference>
<evidence type="ECO:0000313" key="5">
    <source>
        <dbReference type="Proteomes" id="UP001212841"/>
    </source>
</evidence>
<dbReference type="Pfam" id="PF02170">
    <property type="entry name" value="PAZ"/>
    <property type="match status" value="1"/>
</dbReference>
<evidence type="ECO:0000313" key="4">
    <source>
        <dbReference type="EMBL" id="KAJ3053657.1"/>
    </source>
</evidence>
<organism evidence="4 5">
    <name type="scientific">Rhizophlyctis rosea</name>
    <dbReference type="NCBI Taxonomy" id="64517"/>
    <lineage>
        <taxon>Eukaryota</taxon>
        <taxon>Fungi</taxon>
        <taxon>Fungi incertae sedis</taxon>
        <taxon>Chytridiomycota</taxon>
        <taxon>Chytridiomycota incertae sedis</taxon>
        <taxon>Chytridiomycetes</taxon>
        <taxon>Rhizophlyctidales</taxon>
        <taxon>Rhizophlyctidaceae</taxon>
        <taxon>Rhizophlyctis</taxon>
    </lineage>
</organism>
<dbReference type="CDD" id="cd04657">
    <property type="entry name" value="Piwi_ago-like"/>
    <property type="match status" value="1"/>
</dbReference>
<dbReference type="InterPro" id="IPR032473">
    <property type="entry name" value="Argonaute_Mid_dom"/>
</dbReference>
<comment type="caution">
    <text evidence="4">The sequence shown here is derived from an EMBL/GenBank/DDBJ whole genome shotgun (WGS) entry which is preliminary data.</text>
</comment>
<evidence type="ECO:0000259" key="2">
    <source>
        <dbReference type="PROSITE" id="PS50821"/>
    </source>
</evidence>
<keyword evidence="4" id="KW-0648">Protein biosynthesis</keyword>
<reference evidence="4" key="1">
    <citation type="submission" date="2020-05" db="EMBL/GenBank/DDBJ databases">
        <title>Phylogenomic resolution of chytrid fungi.</title>
        <authorList>
            <person name="Stajich J.E."/>
            <person name="Amses K."/>
            <person name="Simmons R."/>
            <person name="Seto K."/>
            <person name="Myers J."/>
            <person name="Bonds A."/>
            <person name="Quandt C.A."/>
            <person name="Barry K."/>
            <person name="Liu P."/>
            <person name="Grigoriev I."/>
            <person name="Longcore J.E."/>
            <person name="James T.Y."/>
        </authorList>
    </citation>
    <scope>NUCLEOTIDE SEQUENCE</scope>
    <source>
        <strain evidence="4">JEL0318</strain>
    </source>
</reference>
<dbReference type="InterPro" id="IPR045246">
    <property type="entry name" value="Piwi_ago-like"/>
</dbReference>
<proteinExistence type="inferred from homology"/>
<dbReference type="Pfam" id="PF16486">
    <property type="entry name" value="ArgoN"/>
    <property type="match status" value="1"/>
</dbReference>
<comment type="similarity">
    <text evidence="1">Belongs to the argonaute family.</text>
</comment>
<dbReference type="Gene3D" id="3.30.420.10">
    <property type="entry name" value="Ribonuclease H-like superfamily/Ribonuclease H"/>
    <property type="match status" value="1"/>
</dbReference>
<dbReference type="AlphaFoldDB" id="A0AAD5X6Q3"/>
<sequence>MASGTSESELSSDFGKLSVQHVQFVQRPAVGRRGRMTKIRTNYVDVTSFPQGDVTHYDVSFTPDIPPVFIRRLFKAWEDKYISSKEVGNIHPVFDGRKNMFSAKPLPLGETHTFDVEEPEGDDEEEIARAHQQREAAQAAGRQTRGPRVFRMRVKKVATVNMAQLREFLAGRLPTTPYDAIMCLDIVLRHLPSFKYATVGRSFYTQAGAQSLQGGAEVWPGYHQSIRPAGGTMKINIDVSSTAFYEAGPLLNMVMKVLGIRQQDLGRGLDQRGTSKLEKTLKGLRVQTTHRGAAGAKRYRIAKMGDNANNTTFTNEQGVTESIAAYFHRVYGTPLQYPQLPLLIIGDPSKNMFMPMEVCNVVPGQRHTRKLNERQTAEMIKFTCQPPHVRSGKISQGLALFDYADNMYLNEFGLKVEDDLFIADARVMPAPTLEFGGRAARPETPRDGTWNLRNKNFLAPSSLKAWGVVCFMHERDCPPAVREKFVNELCNTCTQLGMQMQNRSPPVLYANPAGNVEGALKSAFMQAGNAVSSRPQMLLIVLPNTGVPLYAEIKRVSDTILGIPTQCVQYRHVNQAKSQYCQNVALKMNVKLGGMNLAVKDLPWVGQAPTIIIGADVTHPSPTEGKNKPSVAALVGSMDARMSKFAASVKVKPAANIYDEMSLMVIELLKNFYQVSSRKPERIVWYRDGVSEGQFGEVMTAEINAIRKACHRMERGYKPAITYIVVQKRHHTRFFPLERTDADRSGNVQPGTVVESGICHPTEFDYFLMSHPGLQGTSRPCHYNVLFDENNMGSEVATELTYKLAYVYARATRAVSIVTPAYYANIVASRARFHAKGEHWSDTESETSRGEANYASVKAELAKLM</sequence>
<dbReference type="EMBL" id="JADGJD010000190">
    <property type="protein sequence ID" value="KAJ3053657.1"/>
    <property type="molecule type" value="Genomic_DNA"/>
</dbReference>
<keyword evidence="5" id="KW-1185">Reference proteome</keyword>
<dbReference type="SMART" id="SM00949">
    <property type="entry name" value="PAZ"/>
    <property type="match status" value="1"/>
</dbReference>
<feature type="domain" description="PAZ" evidence="2">
    <location>
        <begin position="249"/>
        <end position="363"/>
    </location>
</feature>
<dbReference type="GO" id="GO:0003743">
    <property type="term" value="F:translation initiation factor activity"/>
    <property type="evidence" value="ECO:0007669"/>
    <property type="project" value="UniProtKB-KW"/>
</dbReference>
<evidence type="ECO:0000259" key="3">
    <source>
        <dbReference type="PROSITE" id="PS50822"/>
    </source>
</evidence>
<dbReference type="InterPro" id="IPR036397">
    <property type="entry name" value="RNaseH_sf"/>
</dbReference>